<dbReference type="SUPFAM" id="SSF51120">
    <property type="entry name" value="beta-Roll"/>
    <property type="match status" value="1"/>
</dbReference>
<dbReference type="Proteomes" id="UP001159427">
    <property type="component" value="Unassembled WGS sequence"/>
</dbReference>
<gene>
    <name evidence="2" type="ORF">PEVE_00028931</name>
</gene>
<protein>
    <recommendedName>
        <fullName evidence="4">Calcium-binding protein</fullName>
    </recommendedName>
</protein>
<name>A0ABN8MD97_9CNID</name>
<keyword evidence="1" id="KW-0732">Signal</keyword>
<evidence type="ECO:0000313" key="3">
    <source>
        <dbReference type="Proteomes" id="UP001159427"/>
    </source>
</evidence>
<reference evidence="2 3" key="1">
    <citation type="submission" date="2022-05" db="EMBL/GenBank/DDBJ databases">
        <authorList>
            <consortium name="Genoscope - CEA"/>
            <person name="William W."/>
        </authorList>
    </citation>
    <scope>NUCLEOTIDE SEQUENCE [LARGE SCALE GENOMIC DNA]</scope>
</reference>
<accession>A0ABN8MD97</accession>
<feature type="chain" id="PRO_5047243568" description="Calcium-binding protein" evidence="1">
    <location>
        <begin position="22"/>
        <end position="915"/>
    </location>
</feature>
<dbReference type="EMBL" id="CALNXI010000402">
    <property type="protein sequence ID" value="CAH3026371.1"/>
    <property type="molecule type" value="Genomic_DNA"/>
</dbReference>
<feature type="signal peptide" evidence="1">
    <location>
        <begin position="1"/>
        <end position="21"/>
    </location>
</feature>
<feature type="non-terminal residue" evidence="2">
    <location>
        <position position="915"/>
    </location>
</feature>
<dbReference type="InterPro" id="IPR011049">
    <property type="entry name" value="Serralysin-like_metalloprot_C"/>
</dbReference>
<evidence type="ECO:0000313" key="2">
    <source>
        <dbReference type="EMBL" id="CAH3026371.1"/>
    </source>
</evidence>
<sequence length="915" mass="101785">MKLQRVAGLVFLLVGSKIVFSSDNGNSEEEEEETPSEYILPGYVMDNDAAIELFHRQTEMTYQLNLPKYLNEMKASSPNIRQQFDDKDFAVVGSLATLDASVTFGEGIKNLKVIRDDTIAGFDGLPNPDNGKLHNRVQRLNSLRNMVWLLKEKMKSGVVTADSPLMDKLREAQTWLSTQTGGHLGQGMTAVLEKVGIMDKLKAKWGANSLKFKSFSAAAANGLDFAINSYNTFVNSVALNQEVTDANILALSSSVTAMAGDIAMGVSQILASSAKVASAAGPIGFAVAATLYIASYATGVASGIVGQENLEPKDYVKIFLGPLIPAPDFAAMVEIFDAYAKGDVFHAYYLYMTQSTPAAFYIVAMAIKDVKTGSNELSKYTAFLEFLRMAHLIEKRDEFQEKLKNSMKSIIKDIKPKKFLFAYPAVFKTDEESGEYSTEGWNNSPTLKSEFEITDELVNKVVFMATYNDDFKKPYQCRAEAAQGFTFCPRVVDRGDNGLIFLGSNELTDKVILEENTEAYGMGGDDQFELKSPSGIGTVKIDGGAGSDYIDTINAHRKGLNYISGGGPERDTIRGGFAKDIISVDNDEVWDVDGDNVFLVEGAGNDNIQVGPGADLTIIKKSAGTVSFAMHQANHKTRDQQKPKRIVYDSDTRTMQTKISLKEAIYTYHDVLSLTNYKPDTSTRSPDQRIVLIDQGNAEGRRTVDFFISQITQAVDDLFEDHHGEVLSSAYPFRALMVEDAQHIYFKHIGRFELSKHSFNLLLLANNPYRKTRHEVIGGALDDYIINLDEDIEVLAQMGTGANRVYSDGMTLQDVQIMRNGNNRYRISKKFGYSLLDYVFHSDNEQDKVQFLFRGNTGKEVVFKMLKRPQYVTNRFLDLVNIKDYHIGYEFLCEYRDIILKISPAKGETLHKGEC</sequence>
<comment type="caution">
    <text evidence="2">The sequence shown here is derived from an EMBL/GenBank/DDBJ whole genome shotgun (WGS) entry which is preliminary data.</text>
</comment>
<organism evidence="2 3">
    <name type="scientific">Porites evermanni</name>
    <dbReference type="NCBI Taxonomy" id="104178"/>
    <lineage>
        <taxon>Eukaryota</taxon>
        <taxon>Metazoa</taxon>
        <taxon>Cnidaria</taxon>
        <taxon>Anthozoa</taxon>
        <taxon>Hexacorallia</taxon>
        <taxon>Scleractinia</taxon>
        <taxon>Fungiina</taxon>
        <taxon>Poritidae</taxon>
        <taxon>Porites</taxon>
    </lineage>
</organism>
<evidence type="ECO:0000256" key="1">
    <source>
        <dbReference type="SAM" id="SignalP"/>
    </source>
</evidence>
<keyword evidence="3" id="KW-1185">Reference proteome</keyword>
<evidence type="ECO:0008006" key="4">
    <source>
        <dbReference type="Google" id="ProtNLM"/>
    </source>
</evidence>
<proteinExistence type="predicted"/>